<organism evidence="1 2">
    <name type="scientific">Geococcyx californianus</name>
    <name type="common">Greater roadrunner</name>
    <name type="synonym">Saurothera californiana</name>
    <dbReference type="NCBI Taxonomy" id="8947"/>
    <lineage>
        <taxon>Eukaryota</taxon>
        <taxon>Metazoa</taxon>
        <taxon>Chordata</taxon>
        <taxon>Craniata</taxon>
        <taxon>Vertebrata</taxon>
        <taxon>Euteleostomi</taxon>
        <taxon>Archelosauria</taxon>
        <taxon>Archosauria</taxon>
        <taxon>Dinosauria</taxon>
        <taxon>Saurischia</taxon>
        <taxon>Theropoda</taxon>
        <taxon>Coelurosauria</taxon>
        <taxon>Aves</taxon>
        <taxon>Neognathae</taxon>
        <taxon>Neoaves</taxon>
        <taxon>Otidimorphae</taxon>
        <taxon>Cuculiformes</taxon>
        <taxon>Neomorphidae</taxon>
        <taxon>Geococcyx</taxon>
    </lineage>
</organism>
<dbReference type="OrthoDB" id="63891at2759"/>
<reference evidence="1 2" key="1">
    <citation type="submission" date="2019-09" db="EMBL/GenBank/DDBJ databases">
        <title>Bird 10,000 Genomes (B10K) Project - Family phase.</title>
        <authorList>
            <person name="Zhang G."/>
        </authorList>
    </citation>
    <scope>NUCLEOTIDE SEQUENCE [LARGE SCALE GENOMIC DNA]</scope>
    <source>
        <strain evidence="1">B10K-CU-031-07</strain>
        <tissue evidence="1">Muscle</tissue>
    </source>
</reference>
<dbReference type="GO" id="GO:0005929">
    <property type="term" value="C:cilium"/>
    <property type="evidence" value="ECO:0007669"/>
    <property type="project" value="TreeGrafter"/>
</dbReference>
<evidence type="ECO:0000313" key="1">
    <source>
        <dbReference type="EMBL" id="NWH68849.1"/>
    </source>
</evidence>
<dbReference type="PANTHER" id="PTHR21567">
    <property type="entry name" value="CLASP"/>
    <property type="match status" value="1"/>
</dbReference>
<evidence type="ECO:0000313" key="2">
    <source>
        <dbReference type="Proteomes" id="UP000531151"/>
    </source>
</evidence>
<dbReference type="GO" id="GO:0008017">
    <property type="term" value="F:microtubule binding"/>
    <property type="evidence" value="ECO:0007669"/>
    <property type="project" value="TreeGrafter"/>
</dbReference>
<sequence length="86" mass="9058">LADIVMELYPRKPSAVEQKVLPVLWHLLGNMTNSGSLPGAGGNIRAATAKLSKALFAQMGASLLTHAAAQPPHIQKGLEEFLDIAA</sequence>
<dbReference type="GO" id="GO:0005881">
    <property type="term" value="C:cytoplasmic microtubule"/>
    <property type="evidence" value="ECO:0007669"/>
    <property type="project" value="TreeGrafter"/>
</dbReference>
<proteinExistence type="predicted"/>
<accession>A0A7K4JWE5</accession>
<keyword evidence="2" id="KW-1185">Reference proteome</keyword>
<feature type="non-terminal residue" evidence="1">
    <location>
        <position position="86"/>
    </location>
</feature>
<feature type="non-terminal residue" evidence="1">
    <location>
        <position position="1"/>
    </location>
</feature>
<gene>
    <name evidence="1" type="primary">Togaram1_2</name>
    <name evidence="1" type="ORF">GEOCAL_R14552</name>
</gene>
<protein>
    <submittedName>
        <fullName evidence="1">TGRM1 protein</fullName>
    </submittedName>
</protein>
<dbReference type="EMBL" id="VWPV01079418">
    <property type="protein sequence ID" value="NWH68849.1"/>
    <property type="molecule type" value="Genomic_DNA"/>
</dbReference>
<dbReference type="Proteomes" id="UP000531151">
    <property type="component" value="Unassembled WGS sequence"/>
</dbReference>
<comment type="caution">
    <text evidence="1">The sequence shown here is derived from an EMBL/GenBank/DDBJ whole genome shotgun (WGS) entry which is preliminary data.</text>
</comment>
<dbReference type="PANTHER" id="PTHR21567:SF6">
    <property type="entry name" value="TOG ARRAY REGULATOR OF AXONEMAL MICROTUBULES PROTEIN 1"/>
    <property type="match status" value="1"/>
</dbReference>
<dbReference type="AlphaFoldDB" id="A0A7K4JWE5"/>
<name>A0A7K4JWE5_GEOCA</name>
<dbReference type="GO" id="GO:0000226">
    <property type="term" value="P:microtubule cytoskeleton organization"/>
    <property type="evidence" value="ECO:0007669"/>
    <property type="project" value="TreeGrafter"/>
</dbReference>